<keyword evidence="2" id="KW-0472">Membrane</keyword>
<proteinExistence type="predicted"/>
<keyword evidence="2" id="KW-1133">Transmembrane helix</keyword>
<dbReference type="RefSeq" id="WP_378996299.1">
    <property type="nucleotide sequence ID" value="NZ_JBHSMT010000012.1"/>
</dbReference>
<accession>A0ABW0M9D3</accession>
<dbReference type="PROSITE" id="PS00409">
    <property type="entry name" value="PROKAR_NTER_METHYL"/>
    <property type="match status" value="1"/>
</dbReference>
<gene>
    <name evidence="3" type="ORF">ACFPM8_06645</name>
</gene>
<protein>
    <submittedName>
        <fullName evidence="3">Type II secretion system protein</fullName>
    </submittedName>
</protein>
<dbReference type="Gene3D" id="3.30.700.10">
    <property type="entry name" value="Glycoprotein, Type 4 Pilin"/>
    <property type="match status" value="1"/>
</dbReference>
<sequence>MSRPPGKTGKRAAGFTLIEMVIVLALIGLLLTLAVPRYFSALDNGKVKVQQQNLSTMRDAIDKFFGDRGRYPDTLDDLVQKHYLRSVPLDPLTEKSNWLIVVPSDPTLGGVYDVHSATDAHDEN</sequence>
<dbReference type="NCBIfam" id="TIGR02532">
    <property type="entry name" value="IV_pilin_GFxxxE"/>
    <property type="match status" value="1"/>
</dbReference>
<dbReference type="EMBL" id="JBHSMT010000012">
    <property type="protein sequence ID" value="MFC5473637.1"/>
    <property type="molecule type" value="Genomic_DNA"/>
</dbReference>
<evidence type="ECO:0000313" key="4">
    <source>
        <dbReference type="Proteomes" id="UP001596045"/>
    </source>
</evidence>
<evidence type="ECO:0000256" key="1">
    <source>
        <dbReference type="ARBA" id="ARBA00022481"/>
    </source>
</evidence>
<organism evidence="3 4">
    <name type="scientific">Paraherbaspirillum soli</name>
    <dbReference type="NCBI Taxonomy" id="631222"/>
    <lineage>
        <taxon>Bacteria</taxon>
        <taxon>Pseudomonadati</taxon>
        <taxon>Pseudomonadota</taxon>
        <taxon>Betaproteobacteria</taxon>
        <taxon>Burkholderiales</taxon>
        <taxon>Oxalobacteraceae</taxon>
        <taxon>Paraherbaspirillum</taxon>
    </lineage>
</organism>
<name>A0ABW0M9D3_9BURK</name>
<evidence type="ECO:0000313" key="3">
    <source>
        <dbReference type="EMBL" id="MFC5473637.1"/>
    </source>
</evidence>
<feature type="transmembrane region" description="Helical" evidence="2">
    <location>
        <begin position="12"/>
        <end position="35"/>
    </location>
</feature>
<evidence type="ECO:0000256" key="2">
    <source>
        <dbReference type="SAM" id="Phobius"/>
    </source>
</evidence>
<dbReference type="Pfam" id="PF07963">
    <property type="entry name" value="N_methyl"/>
    <property type="match status" value="1"/>
</dbReference>
<dbReference type="InterPro" id="IPR000983">
    <property type="entry name" value="Bac_GSPG_pilin"/>
</dbReference>
<keyword evidence="4" id="KW-1185">Reference proteome</keyword>
<dbReference type="SUPFAM" id="SSF54523">
    <property type="entry name" value="Pili subunits"/>
    <property type="match status" value="1"/>
</dbReference>
<keyword evidence="1" id="KW-0488">Methylation</keyword>
<dbReference type="InterPro" id="IPR012902">
    <property type="entry name" value="N_methyl_site"/>
</dbReference>
<keyword evidence="2" id="KW-0812">Transmembrane</keyword>
<comment type="caution">
    <text evidence="3">The sequence shown here is derived from an EMBL/GenBank/DDBJ whole genome shotgun (WGS) entry which is preliminary data.</text>
</comment>
<dbReference type="PRINTS" id="PR00813">
    <property type="entry name" value="BCTERIALGSPG"/>
</dbReference>
<reference evidence="4" key="1">
    <citation type="journal article" date="2019" name="Int. J. Syst. Evol. Microbiol.">
        <title>The Global Catalogue of Microorganisms (GCM) 10K type strain sequencing project: providing services to taxonomists for standard genome sequencing and annotation.</title>
        <authorList>
            <consortium name="The Broad Institute Genomics Platform"/>
            <consortium name="The Broad Institute Genome Sequencing Center for Infectious Disease"/>
            <person name="Wu L."/>
            <person name="Ma J."/>
        </authorList>
    </citation>
    <scope>NUCLEOTIDE SEQUENCE [LARGE SCALE GENOMIC DNA]</scope>
    <source>
        <strain evidence="4">JCM 17066</strain>
    </source>
</reference>
<dbReference type="Proteomes" id="UP001596045">
    <property type="component" value="Unassembled WGS sequence"/>
</dbReference>
<dbReference type="InterPro" id="IPR045584">
    <property type="entry name" value="Pilin-like"/>
</dbReference>